<feature type="region of interest" description="Disordered" evidence="6">
    <location>
        <begin position="482"/>
        <end position="506"/>
    </location>
</feature>
<dbReference type="GO" id="GO:0003824">
    <property type="term" value="F:catalytic activity"/>
    <property type="evidence" value="ECO:0007669"/>
    <property type="project" value="InterPro"/>
</dbReference>
<reference evidence="8" key="2">
    <citation type="submission" date="2020-09" db="EMBL/GenBank/DDBJ databases">
        <authorList>
            <person name="Sun Q."/>
            <person name="Zhou Y."/>
        </authorList>
    </citation>
    <scope>NUCLEOTIDE SEQUENCE</scope>
    <source>
        <strain evidence="8">CGMCC 4.3508</strain>
    </source>
</reference>
<dbReference type="GO" id="GO:0043041">
    <property type="term" value="P:amino acid activation for nonribosomal peptide biosynthetic process"/>
    <property type="evidence" value="ECO:0007669"/>
    <property type="project" value="TreeGrafter"/>
</dbReference>
<dbReference type="InterPro" id="IPR006162">
    <property type="entry name" value="Ppantetheine_attach_site"/>
</dbReference>
<dbReference type="NCBIfam" id="TIGR01733">
    <property type="entry name" value="AA-adenyl-dom"/>
    <property type="match status" value="1"/>
</dbReference>
<dbReference type="CDD" id="cd17643">
    <property type="entry name" value="A_NRPS_Cytc1-like"/>
    <property type="match status" value="1"/>
</dbReference>
<dbReference type="GO" id="GO:0031177">
    <property type="term" value="F:phosphopantetheine binding"/>
    <property type="evidence" value="ECO:0007669"/>
    <property type="project" value="InterPro"/>
</dbReference>
<dbReference type="SUPFAM" id="SSF47336">
    <property type="entry name" value="ACP-like"/>
    <property type="match status" value="2"/>
</dbReference>
<dbReference type="InterPro" id="IPR023213">
    <property type="entry name" value="CAT-like_dom_sf"/>
</dbReference>
<dbReference type="Pfam" id="PF00501">
    <property type="entry name" value="AMP-binding"/>
    <property type="match status" value="3"/>
</dbReference>
<organism evidence="8 9">
    <name type="scientific">Nocardia jinanensis</name>
    <dbReference type="NCBI Taxonomy" id="382504"/>
    <lineage>
        <taxon>Bacteria</taxon>
        <taxon>Bacillati</taxon>
        <taxon>Actinomycetota</taxon>
        <taxon>Actinomycetes</taxon>
        <taxon>Mycobacteriales</taxon>
        <taxon>Nocardiaceae</taxon>
        <taxon>Nocardia</taxon>
    </lineage>
</organism>
<evidence type="ECO:0000256" key="1">
    <source>
        <dbReference type="ARBA" id="ARBA00001957"/>
    </source>
</evidence>
<proteinExistence type="predicted"/>
<evidence type="ECO:0000259" key="7">
    <source>
        <dbReference type="PROSITE" id="PS50075"/>
    </source>
</evidence>
<dbReference type="InterPro" id="IPR029058">
    <property type="entry name" value="AB_hydrolase_fold"/>
</dbReference>
<dbReference type="Pfam" id="PF13193">
    <property type="entry name" value="AMP-binding_C"/>
    <property type="match status" value="1"/>
</dbReference>
<dbReference type="InterPro" id="IPR020806">
    <property type="entry name" value="PKS_PP-bd"/>
</dbReference>
<reference evidence="8" key="1">
    <citation type="journal article" date="2014" name="Int. J. Syst. Evol. Microbiol.">
        <title>Complete genome sequence of Corynebacterium casei LMG S-19264T (=DSM 44701T), isolated from a smear-ripened cheese.</title>
        <authorList>
            <consortium name="US DOE Joint Genome Institute (JGI-PGF)"/>
            <person name="Walter F."/>
            <person name="Albersmeier A."/>
            <person name="Kalinowski J."/>
            <person name="Ruckert C."/>
        </authorList>
    </citation>
    <scope>NUCLEOTIDE SEQUENCE</scope>
    <source>
        <strain evidence="8">CGMCC 4.3508</strain>
    </source>
</reference>
<dbReference type="InterPro" id="IPR000873">
    <property type="entry name" value="AMP-dep_synth/lig_dom"/>
</dbReference>
<dbReference type="Gene3D" id="3.40.50.1820">
    <property type="entry name" value="alpha/beta hydrolase"/>
    <property type="match status" value="1"/>
</dbReference>
<feature type="domain" description="Carrier" evidence="7">
    <location>
        <begin position="2267"/>
        <end position="2342"/>
    </location>
</feature>
<dbReference type="Gene3D" id="1.10.1200.10">
    <property type="entry name" value="ACP-like"/>
    <property type="match status" value="1"/>
</dbReference>
<feature type="region of interest" description="Disordered" evidence="6">
    <location>
        <begin position="2560"/>
        <end position="2580"/>
    </location>
</feature>
<dbReference type="GO" id="GO:0008610">
    <property type="term" value="P:lipid biosynthetic process"/>
    <property type="evidence" value="ECO:0007669"/>
    <property type="project" value="UniProtKB-ARBA"/>
</dbReference>
<dbReference type="GO" id="GO:0017000">
    <property type="term" value="P:antibiotic biosynthetic process"/>
    <property type="evidence" value="ECO:0007669"/>
    <property type="project" value="UniProtKB-KW"/>
</dbReference>
<feature type="compositionally biased region" description="Basic and acidic residues" evidence="6">
    <location>
        <begin position="485"/>
        <end position="499"/>
    </location>
</feature>
<keyword evidence="9" id="KW-1185">Reference proteome</keyword>
<dbReference type="Gene3D" id="3.40.50.980">
    <property type="match status" value="2"/>
</dbReference>
<keyword evidence="3" id="KW-0597">Phosphoprotein</keyword>
<dbReference type="Gene3D" id="2.30.38.10">
    <property type="entry name" value="Luciferase, Domain 3"/>
    <property type="match status" value="1"/>
</dbReference>
<evidence type="ECO:0000256" key="5">
    <source>
        <dbReference type="ARBA" id="ARBA00023194"/>
    </source>
</evidence>
<dbReference type="PANTHER" id="PTHR45527:SF14">
    <property type="entry name" value="PLIPASTATIN SYNTHASE SUBUNIT B"/>
    <property type="match status" value="1"/>
</dbReference>
<dbReference type="RefSeq" id="WP_058853006.1">
    <property type="nucleotide sequence ID" value="NZ_BMMH01000023.1"/>
</dbReference>
<dbReference type="Gene3D" id="3.30.300.30">
    <property type="match status" value="1"/>
</dbReference>
<sequence>MQTARRPFSVTRRRRSGSPLFAQLLTSAVESAAAEVAIRYNPTGRPGDQREMTYQELDEASSQLARELIERGIGPGDVVAIGLARSPESVLAVWAIAKTGAAHVPIDPALPADRIDRIAADSAATLGLTTSKHRSALGRSLYWMELDDPVQSARIARRPRHPISYADRVRMLDERHPAYIVHTSCSAGEPVGVVVAHSGLAPVVAAATDLYGITSDSRVTHMCSPDSDISVLELLLTFTTGATLVIVPAGALGGHGVAELLARERVTHMITTPAALESVDPVGLTDLEGVAAIAAEFDPELVRRWAHGRSVFISYGSTETTIIATGTGTMSPGETITVGAALNGVGAFVLDTRLRPVPPGTAGELYLSGPALAHGYLDRRGLTAQRFVAGPFGTDPGRPGTRMYRTGVLVRRIRTSRGEEIEYLGRADSPVQVRGSGTRPFAVDESLTRYPAVDRSVALHRTPVPPGPVSDVLPRGGRAVGPVGGDREISPEPVFERAGSRPPSGEPEVRLAALFAEVLGLDHIGADDSFVALGGDTALSVRLVERARAAGIRFTPRDVFECRTVAGLAEVAVFGAAAAAVPAELPGGGIGEVPPTSILTEYLAGGVHSGFAQTVALALPTGIDRAALAATLGAVVSRHDMLRAQLVAEDGRFRLEVPDTGPVAGGVRVSEVEAPVGARPAELTAVTGSAMKSTVAQLDPLGGRMLAATWLRRPDTRDALLLAVHHYVVDSASWRIILADLTLAWSQVIQGRRPELPAVATSFRRWAHAVTEAAAQSENELGHWRGVLATPDPLLGSRALDPTTDTRASVRGFTVEIPADIAEVVLTEVPALYRTGAGEPLLAALALAVRNWRSRRGVDCATTRIRVHGGGRTESVLPGADLTRTVGSFTSAYPVALDLAAIDPRAALAAGPVTAALLRSVKEQLAAVPGRGVGFGLLRRQTPEIAAELDGTVAQIGFDYLDRAFAGSPAGTGEASWLPAGELGGFDTEFDRDMPAEMVVDTGAAARPDGGITLSFSYATDILDEPAVRELADEWLAAVNAIARHTTDPAAGGLTPSDLPLVRVGQPELDTWRTDYPGLTEVLPLSPLGEGLYFRSQFTADEPGEYVMLFTAELGGVIDPDRLHLAAQSLLDRHPVLRTAFVTASDGSPVQLVIEAVEVPWRVVADVGDYEIPELLETERLTLFPLDTAPLLRITLYRTVSGRTHLVLAAHHLLFDSWSLPILMRDLLTGYARHGDLSALPPAPAYRDYLHRVSQGDSADSRARWSEVLLGARPTELALVLAPPEQPETGIGEVELALGETEAAAMAAYAAATGVTADTVVQALWAVLLAGLTGAEDVVFGAVVPGRPSGLNGAGEMTGLLANTIPVRVRFEAEWTVRDLLTRLRSEQDALVEHHYLGLADLAPGAAGLFDTLVIYQDRPVGAEVLRAAAGGVDGLEVVDLISRTFSHYPVTLAVESADRLVLRLWYRRDLVAEPAARALSVLLHALVGQLLAVPWAPASSAPSKGWWQGSVQPGGYSELPADRPRPATASGRVGQVSRELSLDMLDSLNHIAAQQNVTSFTVVQTALAILLARLSGNRDIAVGAFSTHESAPGLSVLRTGIDPALCFGALLATARAAGGMAPTGRGDEQLGHLIGTVRTAAGRPPFRVLLASGDAPAKLPDTLDLRVNLIDTGVDARLTFTYARDLFDAPTIGDHADRLLRVLHAVVADPGLVVGDIDLLAPGERDLVLREWNSGGVRVPAVTLVDLIEAQARLRPRAPAVRSGGTTLSFEELLRRSYRVARALIAAGAGPESLVAVAIPRTAELPVALLGVLLSGAGYLPIDTTHPRQRLEFVLADARPVAVLTTGSEQNAVPVVNVPVVLLEDTAHNFAEPVTDAERRGRLRPDNLAYVLYTSGSTGVPKGVGAAHRNVVELFANTQLLFEFDDADVWTLFHSFTFDFSVWELWCALASGGSVVVVGHPATRSPESLRELLIREQVTVLGLTPSAFYELAEADRVAVPDGADALALRYVVFGGEALDLRRLGHWYERHGGATADSPWLVNMYGITETTVHASFLALDEQLVDSPASVIGRAIPGLDAFVLDERLHPAPVGVPGEIYVAGAQLTRGYPACPGLTATRFVADPFGPPGSRMYRSGDIGRWAGFGGRASLEYAGRGDTQVQVRGLRIELGEIEAALLRCPGVGGAVALVRSDGVTGDRLLGYVVPAADPDVAPEPERLRAQVAEFLTGYMVPDTVVVLDALPLTPNGKLDRLALPDPAGAGEVPYTAPTGRVAKVVAEVFADLLGAERVGADHDFFALGGNSLLAVRAVARINAALAAEITVRTMFDAPAVAALAARVVPGVPAEVERPALVRADRPERIPLSPAQYRMWLRHRTDPDSAVDNVVLTIGLTGALDISALRYALFDVLERHEPLRTRYPADPDGMPYQESLPVAQALRGGLESVTTGDVPGRIGEMLSAGFDIVAQAPIRGLLLTTDTDEHVLALVVHNIAADEASLAPLTRDLMIAYRARVGGESPRWSPLSVQYSDYAIWQRAVVGAETDENSVAATQSAYWRDRLRDLPGEPGLPLDRPRPARPSMRGDTTGFAVSGEVHEALDRLARDRGATLFMVLHAAVSVLLHQVTGADDIAVGTPVARRAERALDELVGMFADTITLRTRIEPSLSFAELLDRAREIDLDAFANADIPFEQVVQIAAPDRAVAHDALFGVVLTVRNTEQATLNLPGLTVRAPYPGALAAKSDLRIDIDPRRDADDAPGDLRITLTFATDLFDEPTVRLFGRRLARILTAVAADPRLPVGGLDIPEIAVRERGAVPTDRVAPAATAGTALTQSLSASVEDDPDGPAVVWGEAAVTYQDLDARSSRLARVLIARGYGPGTGVVSALDRGVDAVVAVWAVLKAGATLVPADALDVAAAADLVVEAGLIVGPAPDAPPVKWLLLDDPVVAGEVAAESPRPVTYADRARPLRGSDLAVVDGTGSLVSYDQLAAAVTRVHSATDLTYEARTYRAGRGDSPAGLLETVAAGAAGASMVLIPEAEPDATPAGEWVTHLWSDSVSLDALDPDALEDLLALVLDEHGQPGAAWAGIGTVLDLPTLLG</sequence>
<dbReference type="InterPro" id="IPR010060">
    <property type="entry name" value="NRPS_synth"/>
</dbReference>
<dbReference type="FunFam" id="3.40.50.12780:FF:000012">
    <property type="entry name" value="Non-ribosomal peptide synthetase"/>
    <property type="match status" value="1"/>
</dbReference>
<dbReference type="SUPFAM" id="SSF56801">
    <property type="entry name" value="Acetyl-CoA synthetase-like"/>
    <property type="match status" value="3"/>
</dbReference>
<name>A0A917RW53_9NOCA</name>
<keyword evidence="5" id="KW-0045">Antibiotic biosynthesis</keyword>
<evidence type="ECO:0000313" key="9">
    <source>
        <dbReference type="Proteomes" id="UP000638263"/>
    </source>
</evidence>
<evidence type="ECO:0000256" key="6">
    <source>
        <dbReference type="SAM" id="MobiDB-lite"/>
    </source>
</evidence>
<accession>A0A917RW53</accession>
<dbReference type="GO" id="GO:0044550">
    <property type="term" value="P:secondary metabolite biosynthetic process"/>
    <property type="evidence" value="ECO:0007669"/>
    <property type="project" value="TreeGrafter"/>
</dbReference>
<evidence type="ECO:0000256" key="2">
    <source>
        <dbReference type="ARBA" id="ARBA00022450"/>
    </source>
</evidence>
<feature type="domain" description="Carrier" evidence="7">
    <location>
        <begin position="502"/>
        <end position="576"/>
    </location>
</feature>
<evidence type="ECO:0000256" key="3">
    <source>
        <dbReference type="ARBA" id="ARBA00022553"/>
    </source>
</evidence>
<evidence type="ECO:0000256" key="4">
    <source>
        <dbReference type="ARBA" id="ARBA00022737"/>
    </source>
</evidence>
<keyword evidence="2" id="KW-0596">Phosphopantetheine</keyword>
<dbReference type="InterPro" id="IPR036736">
    <property type="entry name" value="ACP-like_sf"/>
</dbReference>
<evidence type="ECO:0000313" key="8">
    <source>
        <dbReference type="EMBL" id="GGL39231.1"/>
    </source>
</evidence>
<dbReference type="GO" id="GO:0005737">
    <property type="term" value="C:cytoplasm"/>
    <property type="evidence" value="ECO:0007669"/>
    <property type="project" value="TreeGrafter"/>
</dbReference>
<comment type="cofactor">
    <cofactor evidence="1">
        <name>pantetheine 4'-phosphate</name>
        <dbReference type="ChEBI" id="CHEBI:47942"/>
    </cofactor>
</comment>
<dbReference type="InterPro" id="IPR025110">
    <property type="entry name" value="AMP-bd_C"/>
</dbReference>
<dbReference type="PROSITE" id="PS00455">
    <property type="entry name" value="AMP_BINDING"/>
    <property type="match status" value="1"/>
</dbReference>
<dbReference type="PROSITE" id="PS00012">
    <property type="entry name" value="PHOSPHOPANTETHEINE"/>
    <property type="match status" value="1"/>
</dbReference>
<dbReference type="InterPro" id="IPR001242">
    <property type="entry name" value="Condensation_dom"/>
</dbReference>
<dbReference type="Pfam" id="PF00668">
    <property type="entry name" value="Condensation"/>
    <property type="match status" value="3"/>
</dbReference>
<dbReference type="EMBL" id="BMMH01000023">
    <property type="protein sequence ID" value="GGL39231.1"/>
    <property type="molecule type" value="Genomic_DNA"/>
</dbReference>
<dbReference type="InterPro" id="IPR009081">
    <property type="entry name" value="PP-bd_ACP"/>
</dbReference>
<dbReference type="Pfam" id="PF00550">
    <property type="entry name" value="PP-binding"/>
    <property type="match status" value="2"/>
</dbReference>
<dbReference type="Gene3D" id="3.40.50.12780">
    <property type="entry name" value="N-terminal domain of ligase-like"/>
    <property type="match status" value="2"/>
</dbReference>
<dbReference type="CDD" id="cd19540">
    <property type="entry name" value="LCL_NRPS-like"/>
    <property type="match status" value="1"/>
</dbReference>
<dbReference type="InterPro" id="IPR042099">
    <property type="entry name" value="ANL_N_sf"/>
</dbReference>
<protein>
    <recommendedName>
        <fullName evidence="7">Carrier domain-containing protein</fullName>
    </recommendedName>
</protein>
<dbReference type="Gene3D" id="3.30.559.10">
    <property type="entry name" value="Chloramphenicol acetyltransferase-like domain"/>
    <property type="match status" value="3"/>
</dbReference>
<dbReference type="InterPro" id="IPR010071">
    <property type="entry name" value="AA_adenyl_dom"/>
</dbReference>
<keyword evidence="4" id="KW-0677">Repeat</keyword>
<dbReference type="InterPro" id="IPR020845">
    <property type="entry name" value="AMP-binding_CS"/>
</dbReference>
<dbReference type="InterPro" id="IPR045851">
    <property type="entry name" value="AMP-bd_C_sf"/>
</dbReference>
<dbReference type="Gene3D" id="3.30.559.30">
    <property type="entry name" value="Nonribosomal peptide synthetase, condensation domain"/>
    <property type="match status" value="4"/>
</dbReference>
<gene>
    <name evidence="8" type="ORF">GCM10011588_62410</name>
</gene>
<dbReference type="SUPFAM" id="SSF52777">
    <property type="entry name" value="CoA-dependent acyltransferases"/>
    <property type="match status" value="7"/>
</dbReference>
<dbReference type="Proteomes" id="UP000638263">
    <property type="component" value="Unassembled WGS sequence"/>
</dbReference>
<comment type="caution">
    <text evidence="8">The sequence shown here is derived from an EMBL/GenBank/DDBJ whole genome shotgun (WGS) entry which is preliminary data.</text>
</comment>
<dbReference type="PANTHER" id="PTHR45527">
    <property type="entry name" value="NONRIBOSOMAL PEPTIDE SYNTHETASE"/>
    <property type="match status" value="1"/>
</dbReference>
<dbReference type="PROSITE" id="PS50075">
    <property type="entry name" value="CARRIER"/>
    <property type="match status" value="2"/>
</dbReference>
<dbReference type="NCBIfam" id="TIGR01720">
    <property type="entry name" value="NRPS-para261"/>
    <property type="match status" value="1"/>
</dbReference>
<dbReference type="SMART" id="SM00823">
    <property type="entry name" value="PKS_PP"/>
    <property type="match status" value="2"/>
</dbReference>